<feature type="transmembrane region" description="Helical" evidence="1">
    <location>
        <begin position="57"/>
        <end position="75"/>
    </location>
</feature>
<proteinExistence type="predicted"/>
<feature type="transmembrane region" description="Helical" evidence="1">
    <location>
        <begin position="21"/>
        <end position="45"/>
    </location>
</feature>
<reference evidence="2 3" key="1">
    <citation type="submission" date="2023-10" db="EMBL/GenBank/DDBJ databases">
        <authorList>
            <person name="Botero Cardona J."/>
        </authorList>
    </citation>
    <scope>NUCLEOTIDE SEQUENCE [LARGE SCALE GENOMIC DNA]</scope>
    <source>
        <strain evidence="2 3">R-82641</strain>
    </source>
</reference>
<keyword evidence="3" id="KW-1185">Reference proteome</keyword>
<dbReference type="Proteomes" id="UP001314200">
    <property type="component" value="Unassembled WGS sequence"/>
</dbReference>
<comment type="caution">
    <text evidence="2">The sequence shown here is derived from an EMBL/GenBank/DDBJ whole genome shotgun (WGS) entry which is preliminary data.</text>
</comment>
<evidence type="ECO:0000313" key="2">
    <source>
        <dbReference type="EMBL" id="CAK1255162.1"/>
    </source>
</evidence>
<dbReference type="EMBL" id="CAUZLY010000026">
    <property type="protein sequence ID" value="CAK1255162.1"/>
    <property type="molecule type" value="Genomic_DNA"/>
</dbReference>
<keyword evidence="1" id="KW-0812">Transmembrane</keyword>
<evidence type="ECO:0000256" key="1">
    <source>
        <dbReference type="SAM" id="Phobius"/>
    </source>
</evidence>
<dbReference type="RefSeq" id="WP_338348334.1">
    <property type="nucleotide sequence ID" value="NZ_CAUZLY010000026.1"/>
</dbReference>
<gene>
    <name evidence="2" type="ORF">R82641_BJNNKPBH_01605</name>
</gene>
<name>A0ABN9Z5W5_9LACO</name>
<sequence>MDELIEVNKILKIRAKKNLKWQILVALVAIIWCMPLLYLDLSLVIQNKMNIEIFRDLVLISFLYILLIFSTRNIFRIRKTIKLSFQRNIVHLHDINEINKISQINDWTKNKALRIMKHIFYPSSQKPYFFWGVLELKTTYYMVFIDFYKNNQLIVCEIDKEQLNQCPEKDKIEKTITKAKIRAKKYNKPLFNYSYVSFIFYIRHNN</sequence>
<keyword evidence="1" id="KW-1133">Transmembrane helix</keyword>
<protein>
    <submittedName>
        <fullName evidence="2">Uncharacterized protein</fullName>
    </submittedName>
</protein>
<organism evidence="2 3">
    <name type="scientific">Fructobacillus cardui</name>
    <dbReference type="NCBI Taxonomy" id="2893170"/>
    <lineage>
        <taxon>Bacteria</taxon>
        <taxon>Bacillati</taxon>
        <taxon>Bacillota</taxon>
        <taxon>Bacilli</taxon>
        <taxon>Lactobacillales</taxon>
        <taxon>Lactobacillaceae</taxon>
        <taxon>Fructobacillus</taxon>
    </lineage>
</organism>
<accession>A0ABN9Z5W5</accession>
<keyword evidence="1" id="KW-0472">Membrane</keyword>
<evidence type="ECO:0000313" key="3">
    <source>
        <dbReference type="Proteomes" id="UP001314200"/>
    </source>
</evidence>